<dbReference type="InterPro" id="IPR013783">
    <property type="entry name" value="Ig-like_fold"/>
</dbReference>
<keyword evidence="1" id="KW-0732">Signal</keyword>
<evidence type="ECO:0000313" key="2">
    <source>
        <dbReference type="Proteomes" id="UP001165740"/>
    </source>
</evidence>
<evidence type="ECO:0000313" key="3">
    <source>
        <dbReference type="RefSeq" id="XP_055886092.1"/>
    </source>
</evidence>
<name>A0A9W3AFW8_BIOGL</name>
<keyword evidence="2" id="KW-1185">Reference proteome</keyword>
<dbReference type="RefSeq" id="XP_055886093.1">
    <property type="nucleotide sequence ID" value="XM_056030118.1"/>
</dbReference>
<dbReference type="Gene3D" id="2.60.40.10">
    <property type="entry name" value="Immunoglobulins"/>
    <property type="match status" value="2"/>
</dbReference>
<dbReference type="AlphaFoldDB" id="A0A9W3AFW8"/>
<dbReference type="InterPro" id="IPR003961">
    <property type="entry name" value="FN3_dom"/>
</dbReference>
<dbReference type="CDD" id="cd00063">
    <property type="entry name" value="FN3"/>
    <property type="match status" value="2"/>
</dbReference>
<dbReference type="SUPFAM" id="SSF49265">
    <property type="entry name" value="Fibronectin type III"/>
    <property type="match status" value="1"/>
</dbReference>
<feature type="signal peptide" evidence="1">
    <location>
        <begin position="1"/>
        <end position="22"/>
    </location>
</feature>
<sequence length="423" mass="47365">MARNMIFWLLLIIVTETRVARSREPPCLTKDICPSNMYCSEQADYSVKCYPCHSECEPSQGCDGPMSEQCRACKTGYTKQPGFSPCRASTCPVGTYGNQCQNQCHCHNNDLCVQGRCTGGHCERGRTGLPFCLEACPAQTFGLDCRLICHCKDQEDCNKIQGDCPSYQCDEEWDGPGCQRKLPKLYFPPQVLLSKCNNITLRWFSFDETDDIGQGPIGLYKVMMKQMNGDIWLNPVNVTDPDIVTDIQTDRSLKKAHVVSITSGLVPDVEYTFRVDIVASEYDKLLKRTIPGEPSEAILYKCDKLPSLLTAPQAVFSSCNNLTVTWKEFDASKDEGGGPISHYLVFIKANITDFVSAWTPIYTVYSQNRVGLSYTVNITTGLIPNLAYNVRVDSVPQDTNNEPLNKYMDGRELRDPVLNQCDC</sequence>
<feature type="chain" id="PRO_5044702798" evidence="1">
    <location>
        <begin position="23"/>
        <end position="423"/>
    </location>
</feature>
<dbReference type="PANTHER" id="PTHR26391:SF18">
    <property type="entry name" value="PROTEIN KINASE RECEPTOR TIE-1, PUTATIVE-RELATED"/>
    <property type="match status" value="1"/>
</dbReference>
<organism evidence="2 4">
    <name type="scientific">Biomphalaria glabrata</name>
    <name type="common">Bloodfluke planorb</name>
    <name type="synonym">Freshwater snail</name>
    <dbReference type="NCBI Taxonomy" id="6526"/>
    <lineage>
        <taxon>Eukaryota</taxon>
        <taxon>Metazoa</taxon>
        <taxon>Spiralia</taxon>
        <taxon>Lophotrochozoa</taxon>
        <taxon>Mollusca</taxon>
        <taxon>Gastropoda</taxon>
        <taxon>Heterobranchia</taxon>
        <taxon>Euthyneura</taxon>
        <taxon>Panpulmonata</taxon>
        <taxon>Hygrophila</taxon>
        <taxon>Lymnaeoidea</taxon>
        <taxon>Planorbidae</taxon>
        <taxon>Biomphalaria</taxon>
    </lineage>
</organism>
<dbReference type="OrthoDB" id="6162284at2759"/>
<dbReference type="Proteomes" id="UP001165740">
    <property type="component" value="Chromosome 5"/>
</dbReference>
<dbReference type="PANTHER" id="PTHR26391">
    <property type="entry name" value="INACTIVE TYROSINE-PROTEIN KINASE 7"/>
    <property type="match status" value="1"/>
</dbReference>
<reference evidence="3 4" key="1">
    <citation type="submission" date="2025-04" db="UniProtKB">
        <authorList>
            <consortium name="RefSeq"/>
        </authorList>
    </citation>
    <scope>IDENTIFICATION</scope>
</reference>
<gene>
    <name evidence="3 4" type="primary">LOC106079931</name>
</gene>
<dbReference type="InterPro" id="IPR006212">
    <property type="entry name" value="Furin_repeat"/>
</dbReference>
<protein>
    <submittedName>
        <fullName evidence="3 4">Tyrosine-protein kinase receptor Tie-1-like isoform X1</fullName>
    </submittedName>
</protein>
<dbReference type="SMART" id="SM00261">
    <property type="entry name" value="FU"/>
    <property type="match status" value="1"/>
</dbReference>
<dbReference type="InterPro" id="IPR036116">
    <property type="entry name" value="FN3_sf"/>
</dbReference>
<accession>A0A9W3AFW8</accession>
<dbReference type="GeneID" id="106079931"/>
<proteinExistence type="predicted"/>
<dbReference type="Gene3D" id="2.170.300.10">
    <property type="entry name" value="Tie2 ligand-binding domain superfamily"/>
    <property type="match status" value="1"/>
</dbReference>
<dbReference type="RefSeq" id="XP_055886092.1">
    <property type="nucleotide sequence ID" value="XM_056030117.1"/>
</dbReference>
<evidence type="ECO:0000256" key="1">
    <source>
        <dbReference type="SAM" id="SignalP"/>
    </source>
</evidence>
<dbReference type="CDD" id="cd00064">
    <property type="entry name" value="FU"/>
    <property type="match status" value="1"/>
</dbReference>
<evidence type="ECO:0000313" key="4">
    <source>
        <dbReference type="RefSeq" id="XP_055886093.1"/>
    </source>
</evidence>